<dbReference type="InterPro" id="IPR014044">
    <property type="entry name" value="CAP_dom"/>
</dbReference>
<keyword evidence="2" id="KW-0732">Signal</keyword>
<feature type="chain" id="PRO_5042592783" evidence="2">
    <location>
        <begin position="27"/>
        <end position="254"/>
    </location>
</feature>
<comment type="caution">
    <text evidence="4">The sequence shown here is derived from an EMBL/GenBank/DDBJ whole genome shotgun (WGS) entry which is preliminary data.</text>
</comment>
<feature type="signal peptide" evidence="2">
    <location>
        <begin position="1"/>
        <end position="26"/>
    </location>
</feature>
<dbReference type="Gene3D" id="3.40.33.10">
    <property type="entry name" value="CAP"/>
    <property type="match status" value="1"/>
</dbReference>
<sequence>MNKKIVFSVAASLTLLTAPFTSKADAAEPVQYKNVKVYQAQCNTNNTTDLNKWIQNWLKNNVKVQVNKQVVNPTIQKPEAQKPEAQKPVVQKPVVQKPVQNTQKPTTNVTKPAPAPTKPTGNQEQVKTGLNAYEQQVVDLTNKERAKYGLKALKVDSTLSKVAREKSKDMATNHYFSHNSPTYGSPFEMMKKFGISYKSAGENIAQGQRTPQEVVTAWMNSEGHRANILSKNFTHIGVGYVENGNYWTQQFIGK</sequence>
<gene>
    <name evidence="4" type="ORF">J2S13_000805</name>
</gene>
<feature type="domain" description="SCP" evidence="3">
    <location>
        <begin position="138"/>
        <end position="251"/>
    </location>
</feature>
<dbReference type="InterPro" id="IPR014258">
    <property type="entry name" value="CAP_domain_YkwD-like"/>
</dbReference>
<dbReference type="PANTHER" id="PTHR31157">
    <property type="entry name" value="SCP DOMAIN-CONTAINING PROTEIN"/>
    <property type="match status" value="1"/>
</dbReference>
<evidence type="ECO:0000259" key="3">
    <source>
        <dbReference type="Pfam" id="PF00188"/>
    </source>
</evidence>
<keyword evidence="5" id="KW-1185">Reference proteome</keyword>
<evidence type="ECO:0000256" key="1">
    <source>
        <dbReference type="SAM" id="MobiDB-lite"/>
    </source>
</evidence>
<protein>
    <submittedName>
        <fullName evidence="4">YkwD family protein</fullName>
    </submittedName>
</protein>
<feature type="region of interest" description="Disordered" evidence="1">
    <location>
        <begin position="96"/>
        <end position="125"/>
    </location>
</feature>
<dbReference type="EMBL" id="JAUSUC010000006">
    <property type="protein sequence ID" value="MDQ0214409.1"/>
    <property type="molecule type" value="Genomic_DNA"/>
</dbReference>
<name>A0AAJ1SXJ6_9BACI</name>
<dbReference type="Pfam" id="PF00188">
    <property type="entry name" value="CAP"/>
    <property type="match status" value="1"/>
</dbReference>
<feature type="compositionally biased region" description="Low complexity" evidence="1">
    <location>
        <begin position="96"/>
        <end position="112"/>
    </location>
</feature>
<organism evidence="4 5">
    <name type="scientific">Oikeobacillus pervagus</name>
    <dbReference type="NCBI Taxonomy" id="1325931"/>
    <lineage>
        <taxon>Bacteria</taxon>
        <taxon>Bacillati</taxon>
        <taxon>Bacillota</taxon>
        <taxon>Bacilli</taxon>
        <taxon>Bacillales</taxon>
        <taxon>Bacillaceae</taxon>
        <taxon>Oikeobacillus</taxon>
    </lineage>
</organism>
<evidence type="ECO:0000313" key="4">
    <source>
        <dbReference type="EMBL" id="MDQ0214409.1"/>
    </source>
</evidence>
<dbReference type="SUPFAM" id="SSF55797">
    <property type="entry name" value="PR-1-like"/>
    <property type="match status" value="1"/>
</dbReference>
<dbReference type="Proteomes" id="UP001237207">
    <property type="component" value="Unassembled WGS sequence"/>
</dbReference>
<dbReference type="CDD" id="cd05379">
    <property type="entry name" value="CAP_bacterial"/>
    <property type="match status" value="1"/>
</dbReference>
<accession>A0AAJ1SXJ6</accession>
<dbReference type="RefSeq" id="WP_307256397.1">
    <property type="nucleotide sequence ID" value="NZ_JAUSUC010000006.1"/>
</dbReference>
<dbReference type="InterPro" id="IPR035940">
    <property type="entry name" value="CAP_sf"/>
</dbReference>
<proteinExistence type="predicted"/>
<evidence type="ECO:0000313" key="5">
    <source>
        <dbReference type="Proteomes" id="UP001237207"/>
    </source>
</evidence>
<dbReference type="AlphaFoldDB" id="A0AAJ1SXJ6"/>
<dbReference type="PANTHER" id="PTHR31157:SF1">
    <property type="entry name" value="SCP DOMAIN-CONTAINING PROTEIN"/>
    <property type="match status" value="1"/>
</dbReference>
<dbReference type="NCBIfam" id="TIGR02909">
    <property type="entry name" value="spore_YkwD"/>
    <property type="match status" value="1"/>
</dbReference>
<reference evidence="4" key="1">
    <citation type="submission" date="2023-07" db="EMBL/GenBank/DDBJ databases">
        <title>Genomic Encyclopedia of Type Strains, Phase IV (KMG-IV): sequencing the most valuable type-strain genomes for metagenomic binning, comparative biology and taxonomic classification.</title>
        <authorList>
            <person name="Goeker M."/>
        </authorList>
    </citation>
    <scope>NUCLEOTIDE SEQUENCE</scope>
    <source>
        <strain evidence="4">DSM 23947</strain>
    </source>
</reference>
<evidence type="ECO:0000256" key="2">
    <source>
        <dbReference type="SAM" id="SignalP"/>
    </source>
</evidence>